<dbReference type="CDD" id="cd00494">
    <property type="entry name" value="PBP2_HMBS"/>
    <property type="match status" value="1"/>
</dbReference>
<evidence type="ECO:0000256" key="7">
    <source>
        <dbReference type="NCBIfam" id="TIGR00212"/>
    </source>
</evidence>
<evidence type="ECO:0000313" key="11">
    <source>
        <dbReference type="Proteomes" id="UP001595990"/>
    </source>
</evidence>
<dbReference type="PRINTS" id="PR00151">
    <property type="entry name" value="PORPHBDMNASE"/>
</dbReference>
<dbReference type="PANTHER" id="PTHR11557:SF0">
    <property type="entry name" value="PORPHOBILINOGEN DEAMINASE"/>
    <property type="match status" value="1"/>
</dbReference>
<dbReference type="InterPro" id="IPR036803">
    <property type="entry name" value="Porphobilinogen_deaminase_C_sf"/>
</dbReference>
<evidence type="ECO:0000256" key="3">
    <source>
        <dbReference type="ARBA" id="ARBA00012655"/>
    </source>
</evidence>
<dbReference type="SUPFAM" id="SSF53850">
    <property type="entry name" value="Periplasmic binding protein-like II"/>
    <property type="match status" value="1"/>
</dbReference>
<comment type="function">
    <text evidence="1">Tetrapolymerization of the monopyrrole PBG into the hydroxymethylbilane pre-uroporphyrinogen in several discrete steps.</text>
</comment>
<accession>A0ABV9BUQ9</accession>
<comment type="caution">
    <text evidence="10">The sequence shown here is derived from an EMBL/GenBank/DDBJ whole genome shotgun (WGS) entry which is preliminary data.</text>
</comment>
<dbReference type="EMBL" id="JBHSFS010000025">
    <property type="protein sequence ID" value="MFC4517784.1"/>
    <property type="molecule type" value="Genomic_DNA"/>
</dbReference>
<dbReference type="Proteomes" id="UP001595990">
    <property type="component" value="Unassembled WGS sequence"/>
</dbReference>
<keyword evidence="5" id="KW-0627">Porphyrin biosynthesis</keyword>
<dbReference type="GO" id="GO:0004418">
    <property type="term" value="F:hydroxymethylbilane synthase activity"/>
    <property type="evidence" value="ECO:0007669"/>
    <property type="project" value="UniProtKB-EC"/>
</dbReference>
<keyword evidence="11" id="KW-1185">Reference proteome</keyword>
<organism evidence="10 11">
    <name type="scientific">Streptomyces ehimensis</name>
    <dbReference type="NCBI Taxonomy" id="68195"/>
    <lineage>
        <taxon>Bacteria</taxon>
        <taxon>Bacillati</taxon>
        <taxon>Actinomycetota</taxon>
        <taxon>Actinomycetes</taxon>
        <taxon>Kitasatosporales</taxon>
        <taxon>Streptomycetaceae</taxon>
        <taxon>Streptomyces</taxon>
    </lineage>
</organism>
<comment type="catalytic activity">
    <reaction evidence="6">
        <text>4 porphobilinogen + H2O = hydroxymethylbilane + 4 NH4(+)</text>
        <dbReference type="Rhea" id="RHEA:13185"/>
        <dbReference type="ChEBI" id="CHEBI:15377"/>
        <dbReference type="ChEBI" id="CHEBI:28938"/>
        <dbReference type="ChEBI" id="CHEBI:57845"/>
        <dbReference type="ChEBI" id="CHEBI:58126"/>
        <dbReference type="EC" id="2.5.1.61"/>
    </reaction>
</comment>
<evidence type="ECO:0000256" key="5">
    <source>
        <dbReference type="ARBA" id="ARBA00023244"/>
    </source>
</evidence>
<dbReference type="SUPFAM" id="SSF54782">
    <property type="entry name" value="Porphobilinogen deaminase (hydroxymethylbilane synthase), C-terminal domain"/>
    <property type="match status" value="1"/>
</dbReference>
<evidence type="ECO:0000259" key="8">
    <source>
        <dbReference type="Pfam" id="PF01379"/>
    </source>
</evidence>
<dbReference type="PANTHER" id="PTHR11557">
    <property type="entry name" value="PORPHOBILINOGEN DEAMINASE"/>
    <property type="match status" value="1"/>
</dbReference>
<dbReference type="PIRSF" id="PIRSF001438">
    <property type="entry name" value="4pyrrol_synth_OHMeBilane_synth"/>
    <property type="match status" value="1"/>
</dbReference>
<dbReference type="Gene3D" id="3.30.160.40">
    <property type="entry name" value="Porphobilinogen deaminase, C-terminal domain"/>
    <property type="match status" value="1"/>
</dbReference>
<dbReference type="InterPro" id="IPR022417">
    <property type="entry name" value="Porphobilin_deaminase_N"/>
</dbReference>
<reference evidence="11" key="1">
    <citation type="journal article" date="2019" name="Int. J. Syst. Evol. Microbiol.">
        <title>The Global Catalogue of Microorganisms (GCM) 10K type strain sequencing project: providing services to taxonomists for standard genome sequencing and annotation.</title>
        <authorList>
            <consortium name="The Broad Institute Genomics Platform"/>
            <consortium name="The Broad Institute Genome Sequencing Center for Infectious Disease"/>
            <person name="Wu L."/>
            <person name="Ma J."/>
        </authorList>
    </citation>
    <scope>NUCLEOTIDE SEQUENCE [LARGE SCALE GENOMIC DNA]</scope>
    <source>
        <strain evidence="11">CECT 8064</strain>
    </source>
</reference>
<sequence>MTVVVVGSRASHLARAQVTEYLAPLRRRFPHIVFRHRVVAESADRDRSTALAEVSRAANGAAFSNAQEAALLAKEVDLVVHSFKDLPATPTPGLVLLAPPGREDARDALCGSTLADLPEGARVGTSAPRRIAQLLAARPDLRMVPIRGNVPPRLARTKGSGGLDAVVLAAAGLRRLCRAGDISELLPVDPFTPSPAQGALGIQIRADDAMLRALLADLGDQAADVQVRAERALLTALRSGCDLPVGAYARIRSDGSMSLTARVTALDGAREVAVTATGSATAPEALGRNVAEDLLRHGAGPLLDAVRPVAT</sequence>
<dbReference type="Gene3D" id="3.40.190.10">
    <property type="entry name" value="Periplasmic binding protein-like II"/>
    <property type="match status" value="2"/>
</dbReference>
<evidence type="ECO:0000259" key="9">
    <source>
        <dbReference type="Pfam" id="PF03900"/>
    </source>
</evidence>
<protein>
    <recommendedName>
        <fullName evidence="3 7">Hydroxymethylbilane synthase</fullName>
        <ecNumber evidence="3 7">2.5.1.61</ecNumber>
    </recommendedName>
</protein>
<feature type="domain" description="Porphobilinogen deaminase C-terminal" evidence="9">
    <location>
        <begin position="226"/>
        <end position="295"/>
    </location>
</feature>
<dbReference type="Pfam" id="PF01379">
    <property type="entry name" value="Porphobil_deam"/>
    <property type="match status" value="1"/>
</dbReference>
<feature type="domain" description="Porphobilinogen deaminase N-terminal" evidence="8">
    <location>
        <begin position="4"/>
        <end position="211"/>
    </location>
</feature>
<evidence type="ECO:0000256" key="6">
    <source>
        <dbReference type="ARBA" id="ARBA00048169"/>
    </source>
</evidence>
<dbReference type="InterPro" id="IPR000860">
    <property type="entry name" value="HemC"/>
</dbReference>
<evidence type="ECO:0000256" key="2">
    <source>
        <dbReference type="ARBA" id="ARBA00005638"/>
    </source>
</evidence>
<evidence type="ECO:0000313" key="10">
    <source>
        <dbReference type="EMBL" id="MFC4517784.1"/>
    </source>
</evidence>
<proteinExistence type="inferred from homology"/>
<keyword evidence="4 10" id="KW-0808">Transferase</keyword>
<dbReference type="RefSeq" id="WP_417924247.1">
    <property type="nucleotide sequence ID" value="NZ_JBHSFS010000025.1"/>
</dbReference>
<name>A0ABV9BUQ9_9ACTN</name>
<evidence type="ECO:0000256" key="1">
    <source>
        <dbReference type="ARBA" id="ARBA00002869"/>
    </source>
</evidence>
<gene>
    <name evidence="10" type="primary">hemC</name>
    <name evidence="10" type="ORF">ACFPEN_33390</name>
</gene>
<evidence type="ECO:0000256" key="4">
    <source>
        <dbReference type="ARBA" id="ARBA00022679"/>
    </source>
</evidence>
<dbReference type="Pfam" id="PF03900">
    <property type="entry name" value="Porphobil_deamC"/>
    <property type="match status" value="1"/>
</dbReference>
<dbReference type="InterPro" id="IPR022418">
    <property type="entry name" value="Porphobilinogen_deaminase_C"/>
</dbReference>
<comment type="similarity">
    <text evidence="2">Belongs to the HMBS family.</text>
</comment>
<dbReference type="EC" id="2.5.1.61" evidence="3 7"/>
<dbReference type="NCBIfam" id="TIGR00212">
    <property type="entry name" value="hemC"/>
    <property type="match status" value="1"/>
</dbReference>